<dbReference type="Proteomes" id="UP000242146">
    <property type="component" value="Unassembled WGS sequence"/>
</dbReference>
<evidence type="ECO:0000313" key="2">
    <source>
        <dbReference type="Proteomes" id="UP000242146"/>
    </source>
</evidence>
<protein>
    <submittedName>
        <fullName evidence="1">Uncharacterized protein</fullName>
    </submittedName>
</protein>
<organism evidence="1 2">
    <name type="scientific">Hesseltinella vesiculosa</name>
    <dbReference type="NCBI Taxonomy" id="101127"/>
    <lineage>
        <taxon>Eukaryota</taxon>
        <taxon>Fungi</taxon>
        <taxon>Fungi incertae sedis</taxon>
        <taxon>Mucoromycota</taxon>
        <taxon>Mucoromycotina</taxon>
        <taxon>Mucoromycetes</taxon>
        <taxon>Mucorales</taxon>
        <taxon>Cunninghamellaceae</taxon>
        <taxon>Hesseltinella</taxon>
    </lineage>
</organism>
<gene>
    <name evidence="1" type="ORF">DM01DRAFT_1285560</name>
</gene>
<proteinExistence type="predicted"/>
<sequence>CIICRYHDQPSAHVLFSCPIRLRFWRLAWQQNFITPFNDHLRHLLALDSAISWQTTSFVLSRLRLRHRGHLVRPLAPYL</sequence>
<reference evidence="1 2" key="1">
    <citation type="submission" date="2016-07" db="EMBL/GenBank/DDBJ databases">
        <title>Pervasive Adenine N6-methylation of Active Genes in Fungi.</title>
        <authorList>
            <consortium name="DOE Joint Genome Institute"/>
            <person name="Mondo S.J."/>
            <person name="Dannebaum R.O."/>
            <person name="Kuo R.C."/>
            <person name="Labutti K."/>
            <person name="Haridas S."/>
            <person name="Kuo A."/>
            <person name="Salamov A."/>
            <person name="Ahrendt S.R."/>
            <person name="Lipzen A."/>
            <person name="Sullivan W."/>
            <person name="Andreopoulos W.B."/>
            <person name="Clum A."/>
            <person name="Lindquist E."/>
            <person name="Daum C."/>
            <person name="Ramamoorthy G.K."/>
            <person name="Gryganskyi A."/>
            <person name="Culley D."/>
            <person name="Magnuson J.K."/>
            <person name="James T.Y."/>
            <person name="O'Malley M.A."/>
            <person name="Stajich J.E."/>
            <person name="Spatafora J.W."/>
            <person name="Visel A."/>
            <person name="Grigoriev I.V."/>
        </authorList>
    </citation>
    <scope>NUCLEOTIDE SEQUENCE [LARGE SCALE GENOMIC DNA]</scope>
    <source>
        <strain evidence="1 2">NRRL 3301</strain>
    </source>
</reference>
<comment type="caution">
    <text evidence="1">The sequence shown here is derived from an EMBL/GenBank/DDBJ whole genome shotgun (WGS) entry which is preliminary data.</text>
</comment>
<dbReference type="EMBL" id="MCGT01000010">
    <property type="protein sequence ID" value="ORX56238.1"/>
    <property type="molecule type" value="Genomic_DNA"/>
</dbReference>
<keyword evidence="2" id="KW-1185">Reference proteome</keyword>
<evidence type="ECO:0000313" key="1">
    <source>
        <dbReference type="EMBL" id="ORX56238.1"/>
    </source>
</evidence>
<dbReference type="AlphaFoldDB" id="A0A1X2GKS6"/>
<feature type="non-terminal residue" evidence="1">
    <location>
        <position position="1"/>
    </location>
</feature>
<name>A0A1X2GKS6_9FUNG</name>
<accession>A0A1X2GKS6</accession>